<keyword evidence="2" id="KW-1185">Reference proteome</keyword>
<dbReference type="InterPro" id="IPR053010">
    <property type="entry name" value="SET_SmydA-8"/>
</dbReference>
<dbReference type="AlphaFoldDB" id="A0A8J2KE64"/>
<gene>
    <name evidence="1" type="ORF">AFUS01_LOCUS25709</name>
</gene>
<evidence type="ECO:0000313" key="1">
    <source>
        <dbReference type="EMBL" id="CAG7815003.1"/>
    </source>
</evidence>
<evidence type="ECO:0000313" key="2">
    <source>
        <dbReference type="Proteomes" id="UP000708208"/>
    </source>
</evidence>
<accession>A0A8J2KE64</accession>
<organism evidence="1 2">
    <name type="scientific">Allacma fusca</name>
    <dbReference type="NCBI Taxonomy" id="39272"/>
    <lineage>
        <taxon>Eukaryota</taxon>
        <taxon>Metazoa</taxon>
        <taxon>Ecdysozoa</taxon>
        <taxon>Arthropoda</taxon>
        <taxon>Hexapoda</taxon>
        <taxon>Collembola</taxon>
        <taxon>Symphypleona</taxon>
        <taxon>Sminthuridae</taxon>
        <taxon>Allacma</taxon>
    </lineage>
</organism>
<sequence>MSSVASQDIEPGEIIIDEPAIVRGPCVDTNPRNGEPGTLQQTRLACCVCFGGFGLSNLRCNKCDCNLFCSKECSLSTLHADNECKILKLVKTFTKTLSVLTYCNVVTTVRCLSVRRKNPLQWLQICKLQSKVDELDSIGAFAELDYIFEQLNWMAFGLAENELDCGKMNAIQLVSAARHCYGLYHEHG</sequence>
<dbReference type="EMBL" id="CAJVCH010333283">
    <property type="protein sequence ID" value="CAG7815003.1"/>
    <property type="molecule type" value="Genomic_DNA"/>
</dbReference>
<protein>
    <submittedName>
        <fullName evidence="1">Uncharacterized protein</fullName>
    </submittedName>
</protein>
<name>A0A8J2KE64_9HEXA</name>
<dbReference type="Proteomes" id="UP000708208">
    <property type="component" value="Unassembled WGS sequence"/>
</dbReference>
<comment type="caution">
    <text evidence="1">The sequence shown here is derived from an EMBL/GenBank/DDBJ whole genome shotgun (WGS) entry which is preliminary data.</text>
</comment>
<dbReference type="PANTHER" id="PTHR46455">
    <property type="entry name" value="SET AND MYND DOMAIN CONTAINING, ARTHROPOD-SPECIFIC, MEMBER 4, ISOFORM A"/>
    <property type="match status" value="1"/>
</dbReference>
<dbReference type="PANTHER" id="PTHR46455:SF5">
    <property type="entry name" value="SET AND MYND DOMAIN CONTAINING, ARTHROPOD-SPECIFIC, MEMBER 4, ISOFORM A"/>
    <property type="match status" value="1"/>
</dbReference>
<proteinExistence type="predicted"/>
<reference evidence="1" key="1">
    <citation type="submission" date="2021-06" db="EMBL/GenBank/DDBJ databases">
        <authorList>
            <person name="Hodson N. C."/>
            <person name="Mongue J. A."/>
            <person name="Jaron S. K."/>
        </authorList>
    </citation>
    <scope>NUCLEOTIDE SEQUENCE</scope>
</reference>